<keyword evidence="2" id="KW-1185">Reference proteome</keyword>
<sequence>MTLVFWADNDKWFKVYVNGHYVCEILAVNREHAFMKAHHEWAVKKFLKQKGIEDCYILVCEAAEASTEEAKAPDESLSLHRLAKRIVATPLISRLFSVVRKEKERVES</sequence>
<accession>A0A074M4H7</accession>
<proteinExistence type="predicted"/>
<evidence type="ECO:0000313" key="1">
    <source>
        <dbReference type="EMBL" id="KEO80912.1"/>
    </source>
</evidence>
<dbReference type="EMBL" id="JMIR01000058">
    <property type="protein sequence ID" value="KEO80912.1"/>
    <property type="molecule type" value="Genomic_DNA"/>
</dbReference>
<gene>
    <name evidence="1" type="ORF">EL26_23690</name>
</gene>
<dbReference type="Proteomes" id="UP000027931">
    <property type="component" value="Unassembled WGS sequence"/>
</dbReference>
<comment type="caution">
    <text evidence="1">The sequence shown here is derived from an EMBL/GenBank/DDBJ whole genome shotgun (WGS) entry which is preliminary data.</text>
</comment>
<name>A0A074M4H7_9BACL</name>
<evidence type="ECO:0000313" key="2">
    <source>
        <dbReference type="Proteomes" id="UP000027931"/>
    </source>
</evidence>
<dbReference type="AlphaFoldDB" id="A0A074M4H7"/>
<dbReference type="STRING" id="1157490.EL26_23690"/>
<reference evidence="1 2" key="1">
    <citation type="journal article" date="2013" name="Int. J. Syst. Evol. Microbiol.">
        <title>Tumebacillus flagellatus sp. nov., an alpha-amylase/pullulanase-producing bacterium isolated from cassava wastewater.</title>
        <authorList>
            <person name="Wang Q."/>
            <person name="Xie N."/>
            <person name="Qin Y."/>
            <person name="Shen N."/>
            <person name="Zhu J."/>
            <person name="Mi H."/>
            <person name="Huang R."/>
        </authorList>
    </citation>
    <scope>NUCLEOTIDE SEQUENCE [LARGE SCALE GENOMIC DNA]</scope>
    <source>
        <strain evidence="1 2">GST4</strain>
    </source>
</reference>
<dbReference type="RefSeq" id="WP_038094600.1">
    <property type="nucleotide sequence ID" value="NZ_JMIR01000058.1"/>
</dbReference>
<organism evidence="1 2">
    <name type="scientific">Tumebacillus flagellatus</name>
    <dbReference type="NCBI Taxonomy" id="1157490"/>
    <lineage>
        <taxon>Bacteria</taxon>
        <taxon>Bacillati</taxon>
        <taxon>Bacillota</taxon>
        <taxon>Bacilli</taxon>
        <taxon>Bacillales</taxon>
        <taxon>Alicyclobacillaceae</taxon>
        <taxon>Tumebacillus</taxon>
    </lineage>
</organism>
<protein>
    <submittedName>
        <fullName evidence="1">Uncharacterized protein</fullName>
    </submittedName>
</protein>